<evidence type="ECO:0000259" key="2">
    <source>
        <dbReference type="Pfam" id="PF01881"/>
    </source>
</evidence>
<sequence length="238" mass="27738">MRIRLSFQMSSFPLGYRFGLLSVIKDIIREGSEAYYDEFFVKNKNKIKPYAFSAYFKDMKIEENKIFAKELHLTISSSKYDFIMFLINGSQKKKQFIYKDHLLELKRVEMLKIDDIKHSITAFRTLSPILIENKDGKPLSPDSPNYLCELEYASQNMVTELLQRPLQQPINILQSSLQKQVIKEHFHQTQDKPLYFTAFKGLIVLEAHKEDLQCLYDCGLGFRTNQGFGLLAREEVGG</sequence>
<accession>A0ABW2PZ93</accession>
<feature type="domain" description="CRISPR associated protein Cas6 C-terminal" evidence="2">
    <location>
        <begin position="115"/>
        <end position="231"/>
    </location>
</feature>
<proteinExistence type="predicted"/>
<name>A0ABW2PZ93_9BACL</name>
<keyword evidence="1" id="KW-0051">Antiviral defense</keyword>
<dbReference type="CDD" id="cd21140">
    <property type="entry name" value="Cas6_I-like"/>
    <property type="match status" value="1"/>
</dbReference>
<dbReference type="PANTHER" id="PTHR36984">
    <property type="entry name" value="CRISPR-ASSOCIATED ENDORIBONUCLEASE CAS6 1"/>
    <property type="match status" value="1"/>
</dbReference>
<protein>
    <submittedName>
        <fullName evidence="3">CRISPR-associated endoribonuclease Cas6</fullName>
    </submittedName>
</protein>
<keyword evidence="4" id="KW-1185">Reference proteome</keyword>
<dbReference type="Gene3D" id="3.30.70.1900">
    <property type="match status" value="1"/>
</dbReference>
<evidence type="ECO:0000313" key="3">
    <source>
        <dbReference type="EMBL" id="MFC7394015.1"/>
    </source>
</evidence>
<reference evidence="4" key="1">
    <citation type="journal article" date="2019" name="Int. J. Syst. Evol. Microbiol.">
        <title>The Global Catalogue of Microorganisms (GCM) 10K type strain sequencing project: providing services to taxonomists for standard genome sequencing and annotation.</title>
        <authorList>
            <consortium name="The Broad Institute Genomics Platform"/>
            <consortium name="The Broad Institute Genome Sequencing Center for Infectious Disease"/>
            <person name="Wu L."/>
            <person name="Ma J."/>
        </authorList>
    </citation>
    <scope>NUCLEOTIDE SEQUENCE [LARGE SCALE GENOMIC DNA]</scope>
    <source>
        <strain evidence="4">CGMCC 1.16305</strain>
    </source>
</reference>
<dbReference type="InterPro" id="IPR045747">
    <property type="entry name" value="CRISPR-assoc_prot_Cas6_N_sf"/>
</dbReference>
<gene>
    <name evidence="3" type="primary">cas6</name>
    <name evidence="3" type="ORF">ACFQRG_13725</name>
</gene>
<dbReference type="Proteomes" id="UP001596505">
    <property type="component" value="Unassembled WGS sequence"/>
</dbReference>
<dbReference type="EMBL" id="JBHTCO010000017">
    <property type="protein sequence ID" value="MFC7394015.1"/>
    <property type="molecule type" value="Genomic_DNA"/>
</dbReference>
<dbReference type="Pfam" id="PF01881">
    <property type="entry name" value="Cas_Cas6_C"/>
    <property type="match status" value="1"/>
</dbReference>
<evidence type="ECO:0000313" key="4">
    <source>
        <dbReference type="Proteomes" id="UP001596505"/>
    </source>
</evidence>
<comment type="caution">
    <text evidence="3">The sequence shown here is derived from an EMBL/GenBank/DDBJ whole genome shotgun (WGS) entry which is preliminary data.</text>
</comment>
<dbReference type="Gene3D" id="3.30.70.1890">
    <property type="match status" value="1"/>
</dbReference>
<dbReference type="RefSeq" id="WP_380966928.1">
    <property type="nucleotide sequence ID" value="NZ_JBHTCO010000017.1"/>
</dbReference>
<dbReference type="InterPro" id="IPR049435">
    <property type="entry name" value="Cas_Cas6_C"/>
</dbReference>
<organism evidence="3 4">
    <name type="scientific">Scopulibacillus cellulosilyticus</name>
    <dbReference type="NCBI Taxonomy" id="2665665"/>
    <lineage>
        <taxon>Bacteria</taxon>
        <taxon>Bacillati</taxon>
        <taxon>Bacillota</taxon>
        <taxon>Bacilli</taxon>
        <taxon>Bacillales</taxon>
        <taxon>Sporolactobacillaceae</taxon>
        <taxon>Scopulibacillus</taxon>
    </lineage>
</organism>
<dbReference type="NCBIfam" id="TIGR01877">
    <property type="entry name" value="cas_cas6"/>
    <property type="match status" value="1"/>
</dbReference>
<dbReference type="InterPro" id="IPR010156">
    <property type="entry name" value="CRISPR-assoc_prot_Cas6"/>
</dbReference>
<evidence type="ECO:0000256" key="1">
    <source>
        <dbReference type="ARBA" id="ARBA00023118"/>
    </source>
</evidence>
<dbReference type="PANTHER" id="PTHR36984:SF3">
    <property type="entry name" value="CRISPR-ASSOCIATED ENDORIBONUCLEASE CAS6"/>
    <property type="match status" value="1"/>
</dbReference>